<reference evidence="2 3" key="1">
    <citation type="journal article" date="2023" name="Insect Mol. Biol.">
        <title>Genome sequencing provides insights into the evolution of gene families encoding plant cell wall-degrading enzymes in longhorned beetles.</title>
        <authorList>
            <person name="Shin N.R."/>
            <person name="Okamura Y."/>
            <person name="Kirsch R."/>
            <person name="Pauchet Y."/>
        </authorList>
    </citation>
    <scope>NUCLEOTIDE SEQUENCE [LARGE SCALE GENOMIC DNA]</scope>
    <source>
        <strain evidence="2">EAD_L_NR</strain>
    </source>
</reference>
<gene>
    <name evidence="2" type="ORF">NQ315_006793</name>
</gene>
<evidence type="ECO:0000313" key="2">
    <source>
        <dbReference type="EMBL" id="KAJ8924016.1"/>
    </source>
</evidence>
<dbReference type="Proteomes" id="UP001159042">
    <property type="component" value="Unassembled WGS sequence"/>
</dbReference>
<name>A0AAV8WBR4_9CUCU</name>
<protein>
    <submittedName>
        <fullName evidence="2">Uncharacterized protein</fullName>
    </submittedName>
</protein>
<evidence type="ECO:0000256" key="1">
    <source>
        <dbReference type="SAM" id="SignalP"/>
    </source>
</evidence>
<dbReference type="AlphaFoldDB" id="A0AAV8WBR4"/>
<evidence type="ECO:0000313" key="3">
    <source>
        <dbReference type="Proteomes" id="UP001159042"/>
    </source>
</evidence>
<proteinExistence type="predicted"/>
<dbReference type="EMBL" id="JANEYG010000003">
    <property type="protein sequence ID" value="KAJ8924016.1"/>
    <property type="molecule type" value="Genomic_DNA"/>
</dbReference>
<organism evidence="2 3">
    <name type="scientific">Exocentrus adspersus</name>
    <dbReference type="NCBI Taxonomy" id="1586481"/>
    <lineage>
        <taxon>Eukaryota</taxon>
        <taxon>Metazoa</taxon>
        <taxon>Ecdysozoa</taxon>
        <taxon>Arthropoda</taxon>
        <taxon>Hexapoda</taxon>
        <taxon>Insecta</taxon>
        <taxon>Pterygota</taxon>
        <taxon>Neoptera</taxon>
        <taxon>Endopterygota</taxon>
        <taxon>Coleoptera</taxon>
        <taxon>Polyphaga</taxon>
        <taxon>Cucujiformia</taxon>
        <taxon>Chrysomeloidea</taxon>
        <taxon>Cerambycidae</taxon>
        <taxon>Lamiinae</taxon>
        <taxon>Acanthocinini</taxon>
        <taxon>Exocentrus</taxon>
    </lineage>
</organism>
<sequence>MMFRVVTALYLASISVKYFSKASCPLDPLTATQNVIQMRGRWREYKKTTRFLASSVCTTYDVSCSNETACHVNLLPNGTNTGLTNTLLATGNITMWGKDTIYFNVESEQDFAFIWNCDGDDETTTYEIAVLVKDLSDEDIIGEIEDLLTKINATYEYELEKINNTLCNGAHKLAMEFRIAIGVILVNIFTVLMRYNVTDSICF</sequence>
<keyword evidence="3" id="KW-1185">Reference proteome</keyword>
<accession>A0AAV8WBR4</accession>
<feature type="chain" id="PRO_5043989875" evidence="1">
    <location>
        <begin position="23"/>
        <end position="203"/>
    </location>
</feature>
<keyword evidence="1" id="KW-0732">Signal</keyword>
<feature type="signal peptide" evidence="1">
    <location>
        <begin position="1"/>
        <end position="22"/>
    </location>
</feature>
<comment type="caution">
    <text evidence="2">The sequence shown here is derived from an EMBL/GenBank/DDBJ whole genome shotgun (WGS) entry which is preliminary data.</text>
</comment>